<keyword evidence="5" id="KW-0539">Nucleus</keyword>
<dbReference type="InterPro" id="IPR037241">
    <property type="entry name" value="E2F-DP_heterodim"/>
</dbReference>
<evidence type="ECO:0000259" key="8">
    <source>
        <dbReference type="SMART" id="SM01372"/>
    </source>
</evidence>
<gene>
    <name evidence="9" type="primary">E2F5</name>
</gene>
<evidence type="ECO:0000256" key="6">
    <source>
        <dbReference type="SAM" id="Coils"/>
    </source>
</evidence>
<dbReference type="GO" id="GO:0005737">
    <property type="term" value="C:cytoplasm"/>
    <property type="evidence" value="ECO:0007669"/>
    <property type="project" value="Ensembl"/>
</dbReference>
<dbReference type="Gene3D" id="6.10.250.540">
    <property type="match status" value="1"/>
</dbReference>
<dbReference type="InterPro" id="IPR003316">
    <property type="entry name" value="E2F_WHTH_DNA-bd_dom"/>
</dbReference>
<feature type="compositionally biased region" description="Low complexity" evidence="7">
    <location>
        <begin position="104"/>
        <end position="130"/>
    </location>
</feature>
<dbReference type="eggNOG" id="KOG2577">
    <property type="taxonomic scope" value="Eukaryota"/>
</dbReference>
<dbReference type="GO" id="GO:0009887">
    <property type="term" value="P:animal organ morphogenesis"/>
    <property type="evidence" value="ECO:0007669"/>
    <property type="project" value="Ensembl"/>
</dbReference>
<evidence type="ECO:0000256" key="1">
    <source>
        <dbReference type="ARBA" id="ARBA00010940"/>
    </source>
</evidence>
<evidence type="ECO:0000313" key="10">
    <source>
        <dbReference type="Proteomes" id="UP000008912"/>
    </source>
</evidence>
<feature type="region of interest" description="Disordered" evidence="7">
    <location>
        <begin position="72"/>
        <end position="150"/>
    </location>
</feature>
<dbReference type="InterPro" id="IPR036388">
    <property type="entry name" value="WH-like_DNA-bd_sf"/>
</dbReference>
<evidence type="ECO:0000256" key="5">
    <source>
        <dbReference type="RuleBase" id="RU003796"/>
    </source>
</evidence>
<dbReference type="SUPFAM" id="SSF144074">
    <property type="entry name" value="E2F-DP heterodimerization region"/>
    <property type="match status" value="1"/>
</dbReference>
<name>G1L6J8_AILME</name>
<dbReference type="GO" id="GO:0046983">
    <property type="term" value="F:protein dimerization activity"/>
    <property type="evidence" value="ECO:0007669"/>
    <property type="project" value="InterPro"/>
</dbReference>
<organism evidence="9 10">
    <name type="scientific">Ailuropoda melanoleuca</name>
    <name type="common">Giant panda</name>
    <dbReference type="NCBI Taxonomy" id="9646"/>
    <lineage>
        <taxon>Eukaryota</taxon>
        <taxon>Metazoa</taxon>
        <taxon>Chordata</taxon>
        <taxon>Craniata</taxon>
        <taxon>Vertebrata</taxon>
        <taxon>Euteleostomi</taxon>
        <taxon>Mammalia</taxon>
        <taxon>Eutheria</taxon>
        <taxon>Laurasiatheria</taxon>
        <taxon>Carnivora</taxon>
        <taxon>Caniformia</taxon>
        <taxon>Ursidae</taxon>
        <taxon>Ailuropoda</taxon>
    </lineage>
</organism>
<dbReference type="PANTHER" id="PTHR12081:SF35">
    <property type="entry name" value="TRANSCRIPTION FACTOR E2F5"/>
    <property type="match status" value="1"/>
</dbReference>
<dbReference type="SUPFAM" id="SSF46785">
    <property type="entry name" value="Winged helix' DNA-binding domain"/>
    <property type="match status" value="1"/>
</dbReference>
<dbReference type="Gene3D" id="1.10.10.10">
    <property type="entry name" value="Winged helix-like DNA-binding domain superfamily/Winged helix DNA-binding domain"/>
    <property type="match status" value="1"/>
</dbReference>
<dbReference type="Proteomes" id="UP000008912">
    <property type="component" value="Unassembled WGS sequence"/>
</dbReference>
<dbReference type="Pfam" id="PF02319">
    <property type="entry name" value="WHD_E2F_TDP"/>
    <property type="match status" value="1"/>
</dbReference>
<dbReference type="HOGENOM" id="CLU_032091_2_0_1"/>
<dbReference type="CDD" id="cd14660">
    <property type="entry name" value="E2F_DD"/>
    <property type="match status" value="1"/>
</dbReference>
<feature type="coiled-coil region" evidence="6">
    <location>
        <begin position="221"/>
        <end position="248"/>
    </location>
</feature>
<comment type="similarity">
    <text evidence="1 5">Belongs to the E2F/DP family.</text>
</comment>
<evidence type="ECO:0000256" key="3">
    <source>
        <dbReference type="ARBA" id="ARBA00023125"/>
    </source>
</evidence>
<dbReference type="GO" id="GO:0001216">
    <property type="term" value="F:DNA-binding transcription activator activity"/>
    <property type="evidence" value="ECO:0007669"/>
    <property type="project" value="Ensembl"/>
</dbReference>
<dbReference type="GO" id="GO:0005654">
    <property type="term" value="C:nucleoplasm"/>
    <property type="evidence" value="ECO:0007669"/>
    <property type="project" value="Ensembl"/>
</dbReference>
<keyword evidence="2 5" id="KW-0805">Transcription regulation</keyword>
<dbReference type="GO" id="GO:0000978">
    <property type="term" value="F:RNA polymerase II cis-regulatory region sequence-specific DNA binding"/>
    <property type="evidence" value="ECO:0007669"/>
    <property type="project" value="InterPro"/>
</dbReference>
<reference evidence="9" key="3">
    <citation type="submission" date="2025-09" db="UniProtKB">
        <authorList>
            <consortium name="Ensembl"/>
        </authorList>
    </citation>
    <scope>IDENTIFICATION</scope>
</reference>
<dbReference type="Ensembl" id="ENSAMET00000002622.2">
    <property type="protein sequence ID" value="ENSAMEP00000002513.2"/>
    <property type="gene ID" value="ENSAMEG00000002392.2"/>
</dbReference>
<evidence type="ECO:0000256" key="2">
    <source>
        <dbReference type="ARBA" id="ARBA00023015"/>
    </source>
</evidence>
<reference evidence="9" key="2">
    <citation type="submission" date="2025-08" db="UniProtKB">
        <authorList>
            <consortium name="Ensembl"/>
        </authorList>
    </citation>
    <scope>IDENTIFICATION</scope>
</reference>
<dbReference type="STRING" id="9646.ENSAMEP00000002513"/>
<sequence length="444" mass="48745">TRVPTPRCPFSSLPLPLPSVVGFIHASRARGGGGGRRAQPPRVPWAPRAHLLLQEPATLGPALCRRRLERPLHSRPGRWPRGRTSDWARGPHHRGVGTRWRAEPASSGQQAPQGQGQGQRPQPQPSQAQPPQQPPPPQLGGGGGGSSRHEKSLGLLTTKFVSLLQEAKDGVLDLKAAADTLAVRQKRRIYDITNVLEGIDLIEKKSKNSIQWKGVGAGCNTKEVIDRLRYLKAEIEDLELKERELDQQKLWLQQSIKNVMDDSINNRFSYVTHEDICNCFNGDTLLAIQAPSGTQLEVPIPEMGQNGQKKYQINLKSHSGPIHVLLINKESNSSKPVVFPVPPPDDLTQPSSQPPTPATPQKSSIATQNLSEHHVSERSQNLQQTPATDLSSAGSISGDIIDELMSSDVFPLLRLSPTPADDYNFNLDDNEGVCDLFDVQILNY</sequence>
<dbReference type="Pfam" id="PF16421">
    <property type="entry name" value="E2F_CC-MB"/>
    <property type="match status" value="1"/>
</dbReference>
<dbReference type="InterPro" id="IPR036390">
    <property type="entry name" value="WH_DNA-bd_sf"/>
</dbReference>
<dbReference type="InParanoid" id="G1L6J8"/>
<dbReference type="GO" id="GO:0090575">
    <property type="term" value="C:RNA polymerase II transcription regulator complex"/>
    <property type="evidence" value="ECO:0007669"/>
    <property type="project" value="TreeGrafter"/>
</dbReference>
<dbReference type="GeneTree" id="ENSGT00940000157353"/>
<dbReference type="GO" id="GO:0000981">
    <property type="term" value="F:DNA-binding transcription factor activity, RNA polymerase II-specific"/>
    <property type="evidence" value="ECO:0007669"/>
    <property type="project" value="TreeGrafter"/>
</dbReference>
<feature type="compositionally biased region" description="Basic residues" evidence="7">
    <location>
        <begin position="72"/>
        <end position="81"/>
    </location>
</feature>
<dbReference type="PANTHER" id="PTHR12081">
    <property type="entry name" value="TRANSCRIPTION FACTOR E2F"/>
    <property type="match status" value="1"/>
</dbReference>
<dbReference type="InterPro" id="IPR032198">
    <property type="entry name" value="E2F_CC-MB"/>
</dbReference>
<keyword evidence="3 5" id="KW-0238">DNA-binding</keyword>
<evidence type="ECO:0000313" key="9">
    <source>
        <dbReference type="Ensembl" id="ENSAMEP00000002513.2"/>
    </source>
</evidence>
<dbReference type="FunFam" id="1.10.10.10:FF:000008">
    <property type="entry name" value="E2F transcription factor 1"/>
    <property type="match status" value="1"/>
</dbReference>
<evidence type="ECO:0000256" key="4">
    <source>
        <dbReference type="ARBA" id="ARBA00023163"/>
    </source>
</evidence>
<protein>
    <submittedName>
        <fullName evidence="9">E2F transcription factor 5</fullName>
    </submittedName>
</protein>
<reference evidence="9 10" key="1">
    <citation type="journal article" date="2010" name="Nature">
        <title>The sequence and de novo assembly of the giant panda genome.</title>
        <authorList>
            <person name="Li R."/>
            <person name="Fan W."/>
            <person name="Tian G."/>
            <person name="Zhu H."/>
            <person name="He L."/>
            <person name="Cai J."/>
            <person name="Huang Q."/>
            <person name="Cai Q."/>
            <person name="Li B."/>
            <person name="Bai Y."/>
            <person name="Zhang Z."/>
            <person name="Zhang Y."/>
            <person name="Wang W."/>
            <person name="Li J."/>
            <person name="Wei F."/>
            <person name="Li H."/>
            <person name="Jian M."/>
            <person name="Li J."/>
            <person name="Zhang Z."/>
            <person name="Nielsen R."/>
            <person name="Li D."/>
            <person name="Gu W."/>
            <person name="Yang Z."/>
            <person name="Xuan Z."/>
            <person name="Ryder O.A."/>
            <person name="Leung F.C."/>
            <person name="Zhou Y."/>
            <person name="Cao J."/>
            <person name="Sun X."/>
            <person name="Fu Y."/>
            <person name="Fang X."/>
            <person name="Guo X."/>
            <person name="Wang B."/>
            <person name="Hou R."/>
            <person name="Shen F."/>
            <person name="Mu B."/>
            <person name="Ni P."/>
            <person name="Lin R."/>
            <person name="Qian W."/>
            <person name="Wang G."/>
            <person name="Yu C."/>
            <person name="Nie W."/>
            <person name="Wang J."/>
            <person name="Wu Z."/>
            <person name="Liang H."/>
            <person name="Min J."/>
            <person name="Wu Q."/>
            <person name="Cheng S."/>
            <person name="Ruan J."/>
            <person name="Wang M."/>
            <person name="Shi Z."/>
            <person name="Wen M."/>
            <person name="Liu B."/>
            <person name="Ren X."/>
            <person name="Zheng H."/>
            <person name="Dong D."/>
            <person name="Cook K."/>
            <person name="Shan G."/>
            <person name="Zhang H."/>
            <person name="Kosiol C."/>
            <person name="Xie X."/>
            <person name="Lu Z."/>
            <person name="Zheng H."/>
            <person name="Li Y."/>
            <person name="Steiner C.C."/>
            <person name="Lam T.T."/>
            <person name="Lin S."/>
            <person name="Zhang Q."/>
            <person name="Li G."/>
            <person name="Tian J."/>
            <person name="Gong T."/>
            <person name="Liu H."/>
            <person name="Zhang D."/>
            <person name="Fang L."/>
            <person name="Ye C."/>
            <person name="Zhang J."/>
            <person name="Hu W."/>
            <person name="Xu A."/>
            <person name="Ren Y."/>
            <person name="Zhang G."/>
            <person name="Bruford M.W."/>
            <person name="Li Q."/>
            <person name="Ma L."/>
            <person name="Guo Y."/>
            <person name="An N."/>
            <person name="Hu Y."/>
            <person name="Zheng Y."/>
            <person name="Shi Y."/>
            <person name="Li Z."/>
            <person name="Liu Q."/>
            <person name="Chen Y."/>
            <person name="Zhao J."/>
            <person name="Qu N."/>
            <person name="Zhao S."/>
            <person name="Tian F."/>
            <person name="Wang X."/>
            <person name="Wang H."/>
            <person name="Xu L."/>
            <person name="Liu X."/>
            <person name="Vinar T."/>
            <person name="Wang Y."/>
            <person name="Lam T.W."/>
            <person name="Yiu S.M."/>
            <person name="Liu S."/>
            <person name="Zhang H."/>
            <person name="Li D."/>
            <person name="Huang Y."/>
            <person name="Wang X."/>
            <person name="Yang G."/>
            <person name="Jiang Z."/>
            <person name="Wang J."/>
            <person name="Qin N."/>
            <person name="Li L."/>
            <person name="Li J."/>
            <person name="Bolund L."/>
            <person name="Kristiansen K."/>
            <person name="Wong G.K."/>
            <person name="Olson M."/>
            <person name="Zhang X."/>
            <person name="Li S."/>
            <person name="Yang H."/>
            <person name="Wang J."/>
            <person name="Wang J."/>
        </authorList>
    </citation>
    <scope>NUCLEOTIDE SEQUENCE [LARGE SCALE GENOMIC DNA]</scope>
</reference>
<keyword evidence="4 5" id="KW-0804">Transcription</keyword>
<feature type="region of interest" description="Disordered" evidence="7">
    <location>
        <begin position="334"/>
        <end position="394"/>
    </location>
</feature>
<proteinExistence type="inferred from homology"/>
<comment type="subcellular location">
    <subcellularLocation>
        <location evidence="5">Nucleus</location>
    </subcellularLocation>
</comment>
<keyword evidence="10" id="KW-1185">Reference proteome</keyword>
<keyword evidence="6" id="KW-0175">Coiled coil</keyword>
<dbReference type="AlphaFoldDB" id="G1L6J8"/>
<dbReference type="InterPro" id="IPR015633">
    <property type="entry name" value="E2F"/>
</dbReference>
<accession>G1L6J8</accession>
<feature type="compositionally biased region" description="Polar residues" evidence="7">
    <location>
        <begin position="378"/>
        <end position="390"/>
    </location>
</feature>
<feature type="domain" description="E2F/DP family winged-helix DNA-binding" evidence="8">
    <location>
        <begin position="148"/>
        <end position="214"/>
    </location>
</feature>
<dbReference type="SMART" id="SM01372">
    <property type="entry name" value="E2F_TDP"/>
    <property type="match status" value="1"/>
</dbReference>
<dbReference type="GO" id="GO:0001650">
    <property type="term" value="C:fibrillar center"/>
    <property type="evidence" value="ECO:0007669"/>
    <property type="project" value="Ensembl"/>
</dbReference>
<evidence type="ECO:0000256" key="7">
    <source>
        <dbReference type="SAM" id="MobiDB-lite"/>
    </source>
</evidence>